<dbReference type="Proteomes" id="UP000091967">
    <property type="component" value="Unassembled WGS sequence"/>
</dbReference>
<dbReference type="PANTHER" id="PTHR35910">
    <property type="entry name" value="2EXR DOMAIN-CONTAINING PROTEIN"/>
    <property type="match status" value="1"/>
</dbReference>
<evidence type="ECO:0000313" key="3">
    <source>
        <dbReference type="EMBL" id="OBS17682.1"/>
    </source>
</evidence>
<dbReference type="Pfam" id="PF20150">
    <property type="entry name" value="2EXR"/>
    <property type="match status" value="1"/>
</dbReference>
<evidence type="ECO:0000313" key="4">
    <source>
        <dbReference type="Proteomes" id="UP000091967"/>
    </source>
</evidence>
<feature type="domain" description="2EXR" evidence="2">
    <location>
        <begin position="4"/>
        <end position="98"/>
    </location>
</feature>
<dbReference type="OrthoDB" id="3596450at2759"/>
<proteinExistence type="predicted"/>
<evidence type="ECO:0000259" key="2">
    <source>
        <dbReference type="Pfam" id="PF20150"/>
    </source>
</evidence>
<protein>
    <recommendedName>
        <fullName evidence="2">2EXR domain-containing protein</fullName>
    </recommendedName>
</protein>
<feature type="compositionally biased region" description="Acidic residues" evidence="1">
    <location>
        <begin position="355"/>
        <end position="367"/>
    </location>
</feature>
<name>A0A1B8AB32_FUSPO</name>
<dbReference type="AlphaFoldDB" id="A0A1B8AB32"/>
<reference evidence="3 4" key="1">
    <citation type="submission" date="2016-06" db="EMBL/GenBank/DDBJ databases">
        <title>Living apart together: crosstalk between the core and supernumerary genomes in a fungal plant pathogen.</title>
        <authorList>
            <person name="Vanheule A."/>
            <person name="Audenaert K."/>
            <person name="Warris S."/>
            <person name="Van De Geest H."/>
            <person name="Schijlen E."/>
            <person name="Hofte M."/>
            <person name="De Saeger S."/>
            <person name="Haesaert G."/>
            <person name="Waalwijk C."/>
            <person name="Van Der Lee T."/>
        </authorList>
    </citation>
    <scope>NUCLEOTIDE SEQUENCE [LARGE SCALE GENOMIC DNA]</scope>
    <source>
        <strain evidence="3 4">2516</strain>
    </source>
</reference>
<evidence type="ECO:0000256" key="1">
    <source>
        <dbReference type="SAM" id="MobiDB-lite"/>
    </source>
</evidence>
<accession>A0A1B8AB32</accession>
<dbReference type="PANTHER" id="PTHR35910:SF1">
    <property type="entry name" value="2EXR DOMAIN-CONTAINING PROTEIN"/>
    <property type="match status" value="1"/>
</dbReference>
<dbReference type="EMBL" id="LYXU01000004">
    <property type="protein sequence ID" value="OBS17682.1"/>
    <property type="molecule type" value="Genomic_DNA"/>
</dbReference>
<gene>
    <name evidence="3" type="ORF">FPOA_09415</name>
</gene>
<dbReference type="InterPro" id="IPR045518">
    <property type="entry name" value="2EXR"/>
</dbReference>
<organism evidence="3 4">
    <name type="scientific">Fusarium poae</name>
    <dbReference type="NCBI Taxonomy" id="36050"/>
    <lineage>
        <taxon>Eukaryota</taxon>
        <taxon>Fungi</taxon>
        <taxon>Dikarya</taxon>
        <taxon>Ascomycota</taxon>
        <taxon>Pezizomycotina</taxon>
        <taxon>Sordariomycetes</taxon>
        <taxon>Hypocreomycetidae</taxon>
        <taxon>Hypocreales</taxon>
        <taxon>Nectriaceae</taxon>
        <taxon>Fusarium</taxon>
    </lineage>
</organism>
<sequence length="379" mass="44743">MSVFHPFVRLPAELRLQIWQAACFRPSPSDRRIQYVTAQDEETVVPLPCNWHQSRQGISRQGISSGDKNRSAYLIDGGLWKACKESRDVIAQYSHFHDWVRILKQACVNYDNFEYYPADWAGGEKSSRPAIIKTCEGEEECCMLVYPAIDIFCIQVDEQYTRERSQSGPELEMSLIRDNKQIEDIFMAEVTLQNIALEFDGSWLVDIPASISSPTDTNPTREYFRYLLLKHCEYRHGIDALWIIDKETKWFDKDFRHHDTVYWDCDTEYVEVDWHHVVTYCNGGRWCSASGFMWRIKDWLEDFSDVYDSDEPRPKDMFRLLVRRDNEMQDPRIGGEWEFWHDHRYGWGLYVEADEKSDEELDEEEDTNASSHESTLEDN</sequence>
<keyword evidence="4" id="KW-1185">Reference proteome</keyword>
<comment type="caution">
    <text evidence="3">The sequence shown here is derived from an EMBL/GenBank/DDBJ whole genome shotgun (WGS) entry which is preliminary data.</text>
</comment>
<feature type="region of interest" description="Disordered" evidence="1">
    <location>
        <begin position="355"/>
        <end position="379"/>
    </location>
</feature>